<dbReference type="Pfam" id="PF13646">
    <property type="entry name" value="HEAT_2"/>
    <property type="match status" value="1"/>
</dbReference>
<dbReference type="SUPFAM" id="SSF48371">
    <property type="entry name" value="ARM repeat"/>
    <property type="match status" value="1"/>
</dbReference>
<dbReference type="Proteomes" id="UP000060699">
    <property type="component" value="Chromosome"/>
</dbReference>
<dbReference type="KEGG" id="rdp:RD2015_859"/>
<reference evidence="1 2" key="1">
    <citation type="submission" date="2015-12" db="EMBL/GenBank/DDBJ databases">
        <title>Complete genome of Roseateles depolymerans KCTC 42856.</title>
        <authorList>
            <person name="Kim K.M."/>
        </authorList>
    </citation>
    <scope>NUCLEOTIDE SEQUENCE [LARGE SCALE GENOMIC DNA]</scope>
    <source>
        <strain evidence="1 2">KCTC 42856</strain>
    </source>
</reference>
<keyword evidence="2" id="KW-1185">Reference proteome</keyword>
<dbReference type="STRING" id="76731.RD2015_859"/>
<dbReference type="EMBL" id="CP013729">
    <property type="protein sequence ID" value="ALV05355.1"/>
    <property type="molecule type" value="Genomic_DNA"/>
</dbReference>
<dbReference type="InterPro" id="IPR016024">
    <property type="entry name" value="ARM-type_fold"/>
</dbReference>
<dbReference type="AlphaFoldDB" id="A0A0U3MZG0"/>
<name>A0A0U3MZG0_9BURK</name>
<dbReference type="OrthoDB" id="8089803at2"/>
<accession>A0A0U3MZG0</accession>
<evidence type="ECO:0000313" key="2">
    <source>
        <dbReference type="Proteomes" id="UP000060699"/>
    </source>
</evidence>
<protein>
    <submittedName>
        <fullName evidence="1">Uncharacterized protein</fullName>
    </submittedName>
</protein>
<dbReference type="RefSeq" id="WP_058933840.1">
    <property type="nucleotide sequence ID" value="NZ_CP013729.1"/>
</dbReference>
<sequence>MTPEPTVVPRFDQVLRRHVQDAAFYWRQQDSSLQSVQLTPDRLDEFSLQMHAHLDGLLQAKREGWDCALEAFERWRQAGETFVITWLAAQIDHGSLWEKVWPVVQANPDGLIRGAVSALAWLPTERATLLMRRWCAEAESPIRTVIALRAAALTDVPVQALSDQPLAAWLGHVDPHVRASACRWAAIAGHHPEPVEGALHQCLNSDDRRVRAEAAITLALRGEGSDVALSALWRSVTEQLNDLQTATGWHQKQGWRRLNRWLAHLGHAAPRGHRGIAVLLRQLPSRAALRVALHHGDPACLDYVLGQLDEPENQRLAGWIWQTLTGWDLELNGLTALDSEDETSRGLEVPTGQSAFDVGLPTPDVAAIRRLHAELAIEIPDDARLLQGEAVSLALVAEILADAPQAVRHVAALALDYGAPEHPFHVRAPMWKQRHVIRSLRQAAET</sequence>
<gene>
    <name evidence="1" type="ORF">RD2015_859</name>
</gene>
<dbReference type="Gene3D" id="1.25.10.10">
    <property type="entry name" value="Leucine-rich Repeat Variant"/>
    <property type="match status" value="1"/>
</dbReference>
<dbReference type="InterPro" id="IPR011989">
    <property type="entry name" value="ARM-like"/>
</dbReference>
<proteinExistence type="predicted"/>
<organism evidence="1 2">
    <name type="scientific">Roseateles depolymerans</name>
    <dbReference type="NCBI Taxonomy" id="76731"/>
    <lineage>
        <taxon>Bacteria</taxon>
        <taxon>Pseudomonadati</taxon>
        <taxon>Pseudomonadota</taxon>
        <taxon>Betaproteobacteria</taxon>
        <taxon>Burkholderiales</taxon>
        <taxon>Sphaerotilaceae</taxon>
        <taxon>Roseateles</taxon>
    </lineage>
</organism>
<evidence type="ECO:0000313" key="1">
    <source>
        <dbReference type="EMBL" id="ALV05355.1"/>
    </source>
</evidence>